<feature type="transmembrane region" description="Helical" evidence="6">
    <location>
        <begin position="187"/>
        <end position="209"/>
    </location>
</feature>
<keyword evidence="2" id="KW-1003">Cell membrane</keyword>
<dbReference type="CDD" id="cd06580">
    <property type="entry name" value="TM_PBP1_transp_TpRbsC_like"/>
    <property type="match status" value="1"/>
</dbReference>
<feature type="transmembrane region" description="Helical" evidence="6">
    <location>
        <begin position="32"/>
        <end position="56"/>
    </location>
</feature>
<keyword evidence="5 6" id="KW-0472">Membrane</keyword>
<feature type="transmembrane region" description="Helical" evidence="6">
    <location>
        <begin position="274"/>
        <end position="291"/>
    </location>
</feature>
<gene>
    <name evidence="7" type="ORF">HHJ74_01450</name>
    <name evidence="8" type="ORF">NCTC11819_01910</name>
</gene>
<evidence type="ECO:0000256" key="1">
    <source>
        <dbReference type="ARBA" id="ARBA00004651"/>
    </source>
</evidence>
<dbReference type="EMBL" id="UGGQ01000006">
    <property type="protein sequence ID" value="STO17325.1"/>
    <property type="molecule type" value="Genomic_DNA"/>
</dbReference>
<protein>
    <submittedName>
        <fullName evidence="7">ABC transporter permease</fullName>
    </submittedName>
    <submittedName>
        <fullName evidence="8">ABC-type uncharacterized transport system, permease component</fullName>
    </submittedName>
</protein>
<feature type="transmembrane region" description="Helical" evidence="6">
    <location>
        <begin position="159"/>
        <end position="181"/>
    </location>
</feature>
<feature type="transmembrane region" description="Helical" evidence="6">
    <location>
        <begin position="102"/>
        <end position="122"/>
    </location>
</feature>
<organism evidence="7 10">
    <name type="scientific">Mobiluncus mulieris</name>
    <dbReference type="NCBI Taxonomy" id="2052"/>
    <lineage>
        <taxon>Bacteria</taxon>
        <taxon>Bacillati</taxon>
        <taxon>Actinomycetota</taxon>
        <taxon>Actinomycetes</taxon>
        <taxon>Actinomycetales</taxon>
        <taxon>Actinomycetaceae</taxon>
        <taxon>Mobiluncus</taxon>
    </lineage>
</organism>
<reference evidence="7 10" key="2">
    <citation type="submission" date="2020-04" db="EMBL/GenBank/DDBJ databases">
        <title>Antimicrobial susceptibility and clonality of vaginal-derived multi-drug resistant Mobiluncus isolates in China.</title>
        <authorList>
            <person name="Zhang X."/>
        </authorList>
    </citation>
    <scope>NUCLEOTIDE SEQUENCE [LARGE SCALE GENOMIC DNA]</scope>
    <source>
        <strain evidence="7 10">7</strain>
    </source>
</reference>
<evidence type="ECO:0000313" key="9">
    <source>
        <dbReference type="Proteomes" id="UP000255284"/>
    </source>
</evidence>
<dbReference type="Proteomes" id="UP000582487">
    <property type="component" value="Unassembled WGS sequence"/>
</dbReference>
<dbReference type="Proteomes" id="UP000255284">
    <property type="component" value="Unassembled WGS sequence"/>
</dbReference>
<dbReference type="GO" id="GO:0022857">
    <property type="term" value="F:transmembrane transporter activity"/>
    <property type="evidence" value="ECO:0007669"/>
    <property type="project" value="InterPro"/>
</dbReference>
<feature type="transmembrane region" description="Helical" evidence="6">
    <location>
        <begin position="324"/>
        <end position="347"/>
    </location>
</feature>
<feature type="transmembrane region" description="Helical" evidence="6">
    <location>
        <begin position="400"/>
        <end position="420"/>
    </location>
</feature>
<proteinExistence type="predicted"/>
<accession>A0A2J9KRB6</accession>
<dbReference type="PANTHER" id="PTHR43370">
    <property type="entry name" value="SUGAR ABC TRANSPORTER INTEGRAL MEMBRANE PROTEIN-RELATED"/>
    <property type="match status" value="1"/>
</dbReference>
<evidence type="ECO:0000256" key="3">
    <source>
        <dbReference type="ARBA" id="ARBA00022692"/>
    </source>
</evidence>
<dbReference type="GeneID" id="61168040"/>
<name>A0A2J9KRB6_9ACTO</name>
<evidence type="ECO:0000256" key="4">
    <source>
        <dbReference type="ARBA" id="ARBA00022989"/>
    </source>
</evidence>
<evidence type="ECO:0000313" key="7">
    <source>
        <dbReference type="EMBL" id="NMW92380.1"/>
    </source>
</evidence>
<feature type="transmembrane region" description="Helical" evidence="6">
    <location>
        <begin position="128"/>
        <end position="147"/>
    </location>
</feature>
<keyword evidence="4 6" id="KW-1133">Transmembrane helix</keyword>
<dbReference type="EMBL" id="JABCUV010000001">
    <property type="protein sequence ID" value="NMW92380.1"/>
    <property type="molecule type" value="Genomic_DNA"/>
</dbReference>
<sequence>MSLSTELLEKSQSDRQADSSTVKLQKDWRWPVSTWIMTVLCLVMGLIAQGVSVVSFKDATTWFEISNWNVPAKPTILILTVLCALGAGGATKITLQRGKSPAWLAGLVGMFFLVALLLFVVAGNKDSVMPLVALLHSTLALAIPLVFGSMSGLVCERTGVINIAIEGQLLLGAFLGAVVASTTKSPYLGLIGAPIAGALVAVLLALFTIKYRVDHIIVGVVLNMLVVGLTSFLYSTWLKNNEAKLNHPTSLDPLAVPILSDIPVIGPVLFKQSLLVYLMYVVVVVLNIAIFRSRWGLRSRACGEHPRAADTVGINVNLYRWRNVLIGGALAGLGGAYFTIGAGLAFTKDMAAGNGFIALAAMILGKWNPKGAVAASLLFAFATALGYVMQSASSPIPTEFLLMIPYLVTILAVAGFVGRVRPPAMEGKPYPL</sequence>
<evidence type="ECO:0000256" key="6">
    <source>
        <dbReference type="SAM" id="Phobius"/>
    </source>
</evidence>
<feature type="transmembrane region" description="Helical" evidence="6">
    <location>
        <begin position="216"/>
        <end position="237"/>
    </location>
</feature>
<dbReference type="InterPro" id="IPR001851">
    <property type="entry name" value="ABC_transp_permease"/>
</dbReference>
<reference evidence="8 9" key="1">
    <citation type="submission" date="2018-06" db="EMBL/GenBank/DDBJ databases">
        <authorList>
            <consortium name="Pathogen Informatics"/>
            <person name="Doyle S."/>
        </authorList>
    </citation>
    <scope>NUCLEOTIDE SEQUENCE [LARGE SCALE GENOMIC DNA]</scope>
    <source>
        <strain evidence="8 9">NCTC11819</strain>
    </source>
</reference>
<evidence type="ECO:0000256" key="5">
    <source>
        <dbReference type="ARBA" id="ARBA00023136"/>
    </source>
</evidence>
<dbReference type="OrthoDB" id="9792579at2"/>
<dbReference type="GO" id="GO:0005886">
    <property type="term" value="C:plasma membrane"/>
    <property type="evidence" value="ECO:0007669"/>
    <property type="project" value="UniProtKB-SubCell"/>
</dbReference>
<feature type="transmembrane region" description="Helical" evidence="6">
    <location>
        <begin position="76"/>
        <end position="95"/>
    </location>
</feature>
<evidence type="ECO:0000256" key="2">
    <source>
        <dbReference type="ARBA" id="ARBA00022475"/>
    </source>
</evidence>
<dbReference type="PANTHER" id="PTHR43370:SF1">
    <property type="entry name" value="GUANOSINE ABC TRANSPORTER PERMEASE PROTEIN NUPQ"/>
    <property type="match status" value="1"/>
</dbReference>
<dbReference type="Pfam" id="PF02653">
    <property type="entry name" value="BPD_transp_2"/>
    <property type="match status" value="1"/>
</dbReference>
<feature type="transmembrane region" description="Helical" evidence="6">
    <location>
        <begin position="367"/>
        <end position="388"/>
    </location>
</feature>
<keyword evidence="3 6" id="KW-0812">Transmembrane</keyword>
<comment type="subcellular location">
    <subcellularLocation>
        <location evidence="1">Cell membrane</location>
        <topology evidence="1">Multi-pass membrane protein</topology>
    </subcellularLocation>
</comment>
<dbReference type="AlphaFoldDB" id="A0A2J9KRB6"/>
<dbReference type="RefSeq" id="WP_004012291.1">
    <property type="nucleotide sequence ID" value="NZ_CAMPNB010000008.1"/>
</dbReference>
<comment type="caution">
    <text evidence="7">The sequence shown here is derived from an EMBL/GenBank/DDBJ whole genome shotgun (WGS) entry which is preliminary data.</text>
</comment>
<evidence type="ECO:0000313" key="8">
    <source>
        <dbReference type="EMBL" id="STO17325.1"/>
    </source>
</evidence>
<evidence type="ECO:0000313" key="10">
    <source>
        <dbReference type="Proteomes" id="UP000582487"/>
    </source>
</evidence>